<comment type="caution">
    <text evidence="1">The sequence shown here is derived from an EMBL/GenBank/DDBJ whole genome shotgun (WGS) entry which is preliminary data.</text>
</comment>
<dbReference type="EMBL" id="MU277196">
    <property type="protein sequence ID" value="KAI0065279.1"/>
    <property type="molecule type" value="Genomic_DNA"/>
</dbReference>
<protein>
    <submittedName>
        <fullName evidence="1">Uncharacterized protein</fullName>
    </submittedName>
</protein>
<name>A0ACB8T9U5_9AGAM</name>
<evidence type="ECO:0000313" key="2">
    <source>
        <dbReference type="Proteomes" id="UP000814140"/>
    </source>
</evidence>
<proteinExistence type="predicted"/>
<sequence length="207" mass="22695">MYPGWYTPFVLRAGEKLGHTSGTATQPLSAQVSTCSVRHSALSRRRVRYGAAAVPRCTDSLPGRLRDLPPEVIARTILAPGQRTVTSPRLDQTRAIAANHGPEQGTKGTSGPAVRSHKGTSRHWRDRRFKPSTYPTMYDQYAGRQYIVRGGPNRKDDGAEGNIPVQTPCIQACIDAVRFGTAKSRGWMGRRVGGIWTATLPEWANGR</sequence>
<gene>
    <name evidence="1" type="ORF">BV25DRAFT_1836582</name>
</gene>
<keyword evidence="2" id="KW-1185">Reference proteome</keyword>
<evidence type="ECO:0000313" key="1">
    <source>
        <dbReference type="EMBL" id="KAI0065279.1"/>
    </source>
</evidence>
<reference evidence="1" key="2">
    <citation type="journal article" date="2022" name="New Phytol.">
        <title>Evolutionary transition to the ectomycorrhizal habit in the genomes of a hyperdiverse lineage of mushroom-forming fungi.</title>
        <authorList>
            <person name="Looney B."/>
            <person name="Miyauchi S."/>
            <person name="Morin E."/>
            <person name="Drula E."/>
            <person name="Courty P.E."/>
            <person name="Kohler A."/>
            <person name="Kuo A."/>
            <person name="LaButti K."/>
            <person name="Pangilinan J."/>
            <person name="Lipzen A."/>
            <person name="Riley R."/>
            <person name="Andreopoulos W."/>
            <person name="He G."/>
            <person name="Johnson J."/>
            <person name="Nolan M."/>
            <person name="Tritt A."/>
            <person name="Barry K.W."/>
            <person name="Grigoriev I.V."/>
            <person name="Nagy L.G."/>
            <person name="Hibbett D."/>
            <person name="Henrissat B."/>
            <person name="Matheny P.B."/>
            <person name="Labbe J."/>
            <person name="Martin F.M."/>
        </authorList>
    </citation>
    <scope>NUCLEOTIDE SEQUENCE</scope>
    <source>
        <strain evidence="1">HHB10654</strain>
    </source>
</reference>
<dbReference type="Proteomes" id="UP000814140">
    <property type="component" value="Unassembled WGS sequence"/>
</dbReference>
<organism evidence="1 2">
    <name type="scientific">Artomyces pyxidatus</name>
    <dbReference type="NCBI Taxonomy" id="48021"/>
    <lineage>
        <taxon>Eukaryota</taxon>
        <taxon>Fungi</taxon>
        <taxon>Dikarya</taxon>
        <taxon>Basidiomycota</taxon>
        <taxon>Agaricomycotina</taxon>
        <taxon>Agaricomycetes</taxon>
        <taxon>Russulales</taxon>
        <taxon>Auriscalpiaceae</taxon>
        <taxon>Artomyces</taxon>
    </lineage>
</organism>
<accession>A0ACB8T9U5</accession>
<reference evidence="1" key="1">
    <citation type="submission" date="2021-03" db="EMBL/GenBank/DDBJ databases">
        <authorList>
            <consortium name="DOE Joint Genome Institute"/>
            <person name="Ahrendt S."/>
            <person name="Looney B.P."/>
            <person name="Miyauchi S."/>
            <person name="Morin E."/>
            <person name="Drula E."/>
            <person name="Courty P.E."/>
            <person name="Chicoki N."/>
            <person name="Fauchery L."/>
            <person name="Kohler A."/>
            <person name="Kuo A."/>
            <person name="Labutti K."/>
            <person name="Pangilinan J."/>
            <person name="Lipzen A."/>
            <person name="Riley R."/>
            <person name="Andreopoulos W."/>
            <person name="He G."/>
            <person name="Johnson J."/>
            <person name="Barry K.W."/>
            <person name="Grigoriev I.V."/>
            <person name="Nagy L."/>
            <person name="Hibbett D."/>
            <person name="Henrissat B."/>
            <person name="Matheny P.B."/>
            <person name="Labbe J."/>
            <person name="Martin F."/>
        </authorList>
    </citation>
    <scope>NUCLEOTIDE SEQUENCE</scope>
    <source>
        <strain evidence="1">HHB10654</strain>
    </source>
</reference>